<protein>
    <submittedName>
        <fullName evidence="1">Uncharacterized protein</fullName>
    </submittedName>
</protein>
<evidence type="ECO:0000313" key="1">
    <source>
        <dbReference type="EMBL" id="SVD85914.1"/>
    </source>
</evidence>
<gene>
    <name evidence="1" type="ORF">METZ01_LOCUS438768</name>
</gene>
<organism evidence="1">
    <name type="scientific">marine metagenome</name>
    <dbReference type="NCBI Taxonomy" id="408172"/>
    <lineage>
        <taxon>unclassified sequences</taxon>
        <taxon>metagenomes</taxon>
        <taxon>ecological metagenomes</taxon>
    </lineage>
</organism>
<reference evidence="1" key="1">
    <citation type="submission" date="2018-05" db="EMBL/GenBank/DDBJ databases">
        <authorList>
            <person name="Lanie J.A."/>
            <person name="Ng W.-L."/>
            <person name="Kazmierczak K.M."/>
            <person name="Andrzejewski T.M."/>
            <person name="Davidsen T.M."/>
            <person name="Wayne K.J."/>
            <person name="Tettelin H."/>
            <person name="Glass J.I."/>
            <person name="Rusch D."/>
            <person name="Podicherti R."/>
            <person name="Tsui H.-C.T."/>
            <person name="Winkler M.E."/>
        </authorList>
    </citation>
    <scope>NUCLEOTIDE SEQUENCE</scope>
</reference>
<sequence length="62" mass="7281">MFHQGNYQKANVYQFKYALPRVFFTQNVEIVLELKDQLDVLRKQGFNPLETAVLEHQIGEIA</sequence>
<name>A0A382YRS4_9ZZZZ</name>
<accession>A0A382YRS4</accession>
<dbReference type="AlphaFoldDB" id="A0A382YRS4"/>
<proteinExistence type="predicted"/>
<dbReference type="EMBL" id="UINC01177992">
    <property type="protein sequence ID" value="SVD85914.1"/>
    <property type="molecule type" value="Genomic_DNA"/>
</dbReference>
<feature type="non-terminal residue" evidence="1">
    <location>
        <position position="62"/>
    </location>
</feature>